<name>A0A0F9A2V6_9ZZZZ</name>
<sequence>YSYARISDQQTVLVFLNKNTAAKSWSLAYMQEVIGQHKQAINLLTNQAISLIDTVTLAPMSATVLIIE</sequence>
<evidence type="ECO:0000259" key="1">
    <source>
        <dbReference type="Pfam" id="PF10438"/>
    </source>
</evidence>
<proteinExistence type="predicted"/>
<dbReference type="Gene3D" id="2.60.40.1180">
    <property type="entry name" value="Golgi alpha-mannosidase II"/>
    <property type="match status" value="1"/>
</dbReference>
<evidence type="ECO:0000313" key="2">
    <source>
        <dbReference type="EMBL" id="KKK72919.1"/>
    </source>
</evidence>
<feature type="non-terminal residue" evidence="2">
    <location>
        <position position="1"/>
    </location>
</feature>
<dbReference type="InterPro" id="IPR013780">
    <property type="entry name" value="Glyco_hydro_b"/>
</dbReference>
<organism evidence="2">
    <name type="scientific">marine sediment metagenome</name>
    <dbReference type="NCBI Taxonomy" id="412755"/>
    <lineage>
        <taxon>unclassified sequences</taxon>
        <taxon>metagenomes</taxon>
        <taxon>ecological metagenomes</taxon>
    </lineage>
</organism>
<feature type="domain" description="Cyclo-malto-dextrinase C-terminal" evidence="1">
    <location>
        <begin position="1"/>
        <end position="65"/>
    </location>
</feature>
<dbReference type="EMBL" id="LAZR01057016">
    <property type="protein sequence ID" value="KKK72919.1"/>
    <property type="molecule type" value="Genomic_DNA"/>
</dbReference>
<comment type="caution">
    <text evidence="2">The sequence shown here is derived from an EMBL/GenBank/DDBJ whole genome shotgun (WGS) entry which is preliminary data.</text>
</comment>
<protein>
    <recommendedName>
        <fullName evidence="1">Cyclo-malto-dextrinase C-terminal domain-containing protein</fullName>
    </recommendedName>
</protein>
<dbReference type="Pfam" id="PF10438">
    <property type="entry name" value="Cyc-maltodext_C"/>
    <property type="match status" value="1"/>
</dbReference>
<accession>A0A0F9A2V6</accession>
<dbReference type="InterPro" id="IPR019492">
    <property type="entry name" value="Cyclo-malto-dextrinase_C"/>
</dbReference>
<dbReference type="SUPFAM" id="SSF51011">
    <property type="entry name" value="Glycosyl hydrolase domain"/>
    <property type="match status" value="1"/>
</dbReference>
<gene>
    <name evidence="2" type="ORF">LCGC14_2899050</name>
</gene>
<dbReference type="AlphaFoldDB" id="A0A0F9A2V6"/>
<reference evidence="2" key="1">
    <citation type="journal article" date="2015" name="Nature">
        <title>Complex archaea that bridge the gap between prokaryotes and eukaryotes.</title>
        <authorList>
            <person name="Spang A."/>
            <person name="Saw J.H."/>
            <person name="Jorgensen S.L."/>
            <person name="Zaremba-Niedzwiedzka K."/>
            <person name="Martijn J."/>
            <person name="Lind A.E."/>
            <person name="van Eijk R."/>
            <person name="Schleper C."/>
            <person name="Guy L."/>
            <person name="Ettema T.J."/>
        </authorList>
    </citation>
    <scope>NUCLEOTIDE SEQUENCE</scope>
</reference>